<gene>
    <name evidence="1" type="ORF">CASFOL_035478</name>
</gene>
<evidence type="ECO:0000313" key="2">
    <source>
        <dbReference type="Proteomes" id="UP001632038"/>
    </source>
</evidence>
<evidence type="ECO:0000313" key="1">
    <source>
        <dbReference type="EMBL" id="KAL3620566.1"/>
    </source>
</evidence>
<dbReference type="AlphaFoldDB" id="A0ABD3BTZ4"/>
<accession>A0ABD3BTZ4</accession>
<protein>
    <submittedName>
        <fullName evidence="1">Uncharacterized protein</fullName>
    </submittedName>
</protein>
<comment type="caution">
    <text evidence="1">The sequence shown here is derived from an EMBL/GenBank/DDBJ whole genome shotgun (WGS) entry which is preliminary data.</text>
</comment>
<organism evidence="1 2">
    <name type="scientific">Castilleja foliolosa</name>
    <dbReference type="NCBI Taxonomy" id="1961234"/>
    <lineage>
        <taxon>Eukaryota</taxon>
        <taxon>Viridiplantae</taxon>
        <taxon>Streptophyta</taxon>
        <taxon>Embryophyta</taxon>
        <taxon>Tracheophyta</taxon>
        <taxon>Spermatophyta</taxon>
        <taxon>Magnoliopsida</taxon>
        <taxon>eudicotyledons</taxon>
        <taxon>Gunneridae</taxon>
        <taxon>Pentapetalae</taxon>
        <taxon>asterids</taxon>
        <taxon>lamiids</taxon>
        <taxon>Lamiales</taxon>
        <taxon>Orobanchaceae</taxon>
        <taxon>Pedicularideae</taxon>
        <taxon>Castillejinae</taxon>
        <taxon>Castilleja</taxon>
    </lineage>
</organism>
<sequence>MHVKSAREVPEYEIHPNHPRELDFTNSIEITKTSIQSTYIIASWGGTQVAVNIFLEGTAEEHKAGTFSLHEYLKRKCALKPAKLKQSSINTVMIRQAGDLKFDRLIPTVLTLLELGARWLRLSIRGENLLWFLAYG</sequence>
<name>A0ABD3BTZ4_9LAMI</name>
<dbReference type="EMBL" id="JAVIJP010000066">
    <property type="protein sequence ID" value="KAL3620566.1"/>
    <property type="molecule type" value="Genomic_DNA"/>
</dbReference>
<dbReference type="Proteomes" id="UP001632038">
    <property type="component" value="Unassembled WGS sequence"/>
</dbReference>
<reference evidence="2" key="1">
    <citation type="journal article" date="2024" name="IScience">
        <title>Strigolactones Initiate the Formation of Haustorium-like Structures in Castilleja.</title>
        <authorList>
            <person name="Buerger M."/>
            <person name="Peterson D."/>
            <person name="Chory J."/>
        </authorList>
    </citation>
    <scope>NUCLEOTIDE SEQUENCE [LARGE SCALE GENOMIC DNA]</scope>
</reference>
<keyword evidence="2" id="KW-1185">Reference proteome</keyword>
<proteinExistence type="predicted"/>